<dbReference type="GO" id="GO:0046872">
    <property type="term" value="F:metal ion binding"/>
    <property type="evidence" value="ECO:0007669"/>
    <property type="project" value="UniProtKB-KW"/>
</dbReference>
<dbReference type="GO" id="GO:0051536">
    <property type="term" value="F:iron-sulfur cluster binding"/>
    <property type="evidence" value="ECO:0007669"/>
    <property type="project" value="UniProtKB-KW"/>
</dbReference>
<organism evidence="6 7">
    <name type="scientific">Candidatus Fischerbacteria bacterium RBG_13_37_8</name>
    <dbReference type="NCBI Taxonomy" id="1817863"/>
    <lineage>
        <taxon>Bacteria</taxon>
        <taxon>Candidatus Fischeribacteriota</taxon>
    </lineage>
</organism>
<dbReference type="Pfam" id="PF01869">
    <property type="entry name" value="BcrAD_BadFG"/>
    <property type="match status" value="1"/>
</dbReference>
<dbReference type="EMBL" id="MFGW01000232">
    <property type="protein sequence ID" value="OGF58784.1"/>
    <property type="molecule type" value="Genomic_DNA"/>
</dbReference>
<dbReference type="InterPro" id="IPR043129">
    <property type="entry name" value="ATPase_NBD"/>
</dbReference>
<evidence type="ECO:0000256" key="4">
    <source>
        <dbReference type="ARBA" id="ARBA00023014"/>
    </source>
</evidence>
<proteinExistence type="predicted"/>
<comment type="cofactor">
    <cofactor evidence="1">
        <name>[4Fe-4S] cluster</name>
        <dbReference type="ChEBI" id="CHEBI:49883"/>
    </cofactor>
</comment>
<evidence type="ECO:0000256" key="2">
    <source>
        <dbReference type="ARBA" id="ARBA00022723"/>
    </source>
</evidence>
<evidence type="ECO:0000313" key="6">
    <source>
        <dbReference type="EMBL" id="OGF58784.1"/>
    </source>
</evidence>
<keyword evidence="3" id="KW-0408">Iron</keyword>
<dbReference type="InterPro" id="IPR051805">
    <property type="entry name" value="Dehydratase_Activator_Redct"/>
</dbReference>
<evidence type="ECO:0000259" key="5">
    <source>
        <dbReference type="Pfam" id="PF01869"/>
    </source>
</evidence>
<feature type="domain" description="ATPase BadF/BadG/BcrA/BcrD type" evidence="5">
    <location>
        <begin position="5"/>
        <end position="251"/>
    </location>
</feature>
<comment type="caution">
    <text evidence="6">The sequence shown here is derived from an EMBL/GenBank/DDBJ whole genome shotgun (WGS) entry which is preliminary data.</text>
</comment>
<reference evidence="6 7" key="1">
    <citation type="journal article" date="2016" name="Nat. Commun.">
        <title>Thousands of microbial genomes shed light on interconnected biogeochemical processes in an aquifer system.</title>
        <authorList>
            <person name="Anantharaman K."/>
            <person name="Brown C.T."/>
            <person name="Hug L.A."/>
            <person name="Sharon I."/>
            <person name="Castelle C.J."/>
            <person name="Probst A.J."/>
            <person name="Thomas B.C."/>
            <person name="Singh A."/>
            <person name="Wilkins M.J."/>
            <person name="Karaoz U."/>
            <person name="Brodie E.L."/>
            <person name="Williams K.H."/>
            <person name="Hubbard S.S."/>
            <person name="Banfield J.F."/>
        </authorList>
    </citation>
    <scope>NUCLEOTIDE SEQUENCE [LARGE SCALE GENOMIC DNA]</scope>
</reference>
<dbReference type="SUPFAM" id="SSF53067">
    <property type="entry name" value="Actin-like ATPase domain"/>
    <property type="match status" value="1"/>
</dbReference>
<keyword evidence="2" id="KW-0479">Metal-binding</keyword>
<dbReference type="CDD" id="cd24107">
    <property type="entry name" value="ASKHA_NBD_benz_CoA_BzdP"/>
    <property type="match status" value="1"/>
</dbReference>
<dbReference type="InterPro" id="IPR008275">
    <property type="entry name" value="CoA_E_activase_dom"/>
</dbReference>
<dbReference type="AlphaFoldDB" id="A0A1F5V5U4"/>
<dbReference type="Proteomes" id="UP000178943">
    <property type="component" value="Unassembled WGS sequence"/>
</dbReference>
<dbReference type="InterPro" id="IPR002731">
    <property type="entry name" value="ATPase_BadF"/>
</dbReference>
<name>A0A1F5V5U4_9BACT</name>
<dbReference type="PANTHER" id="PTHR32329:SF2">
    <property type="entry name" value="BIFUNCTIONAL PROTEIN [INCLUDES 2-HYDROXYACYL-COA DEHYDRATASE (N-TER) AND ITS ACTIVATOR DOMAIN (C_TERM)"/>
    <property type="match status" value="1"/>
</dbReference>
<sequence>MISAGIDLGAKTTKVVILADNKIVSQCLELTGIDQAQTAEKALSNALEKANLSRDAVNFIVATGVGRNAVSFANKEISDVAADARGIIYLLPDARTVIDIGAEEGRAIKCFADGRVQDFAINEKCAAGAGTFVETMARALEVDVEEFGKMSLRSTNTIAMNAQCTVFAESEVVSLVHAKTAKEDISKAIHDAIASRIISMVRRVGVEEKIAVIGGVAKNPGFIDSLKRGLEINEILIPDEPEFTGALGAALTKA</sequence>
<dbReference type="PANTHER" id="PTHR32329">
    <property type="entry name" value="BIFUNCTIONAL PROTEIN [INCLUDES 2-HYDROXYACYL-COA DEHYDRATASE (N-TER) AND ITS ACTIVATOR DOMAIN (C_TERM)-RELATED"/>
    <property type="match status" value="1"/>
</dbReference>
<dbReference type="Gene3D" id="3.30.420.40">
    <property type="match status" value="2"/>
</dbReference>
<accession>A0A1F5V5U4</accession>
<protein>
    <submittedName>
        <fullName evidence="6">CoA activase</fullName>
    </submittedName>
</protein>
<gene>
    <name evidence="6" type="ORF">A2Y62_09800</name>
</gene>
<evidence type="ECO:0000256" key="3">
    <source>
        <dbReference type="ARBA" id="ARBA00023004"/>
    </source>
</evidence>
<evidence type="ECO:0000313" key="7">
    <source>
        <dbReference type="Proteomes" id="UP000178943"/>
    </source>
</evidence>
<keyword evidence="4" id="KW-0411">Iron-sulfur</keyword>
<evidence type="ECO:0000256" key="1">
    <source>
        <dbReference type="ARBA" id="ARBA00001966"/>
    </source>
</evidence>
<dbReference type="STRING" id="1817863.A2Y62_09800"/>
<dbReference type="NCBIfam" id="TIGR00241">
    <property type="entry name" value="CoA_E_activ"/>
    <property type="match status" value="1"/>
</dbReference>